<keyword evidence="3" id="KW-1133">Transmembrane helix</keyword>
<dbReference type="EMBL" id="LKCM01000026">
    <property type="protein sequence ID" value="KPQ45098.1"/>
    <property type="molecule type" value="Genomic_DNA"/>
</dbReference>
<dbReference type="SUPFAM" id="SSF54211">
    <property type="entry name" value="Ribosomal protein S5 domain 2-like"/>
    <property type="match status" value="1"/>
</dbReference>
<dbReference type="GO" id="GO:0012505">
    <property type="term" value="C:endomembrane system"/>
    <property type="evidence" value="ECO:0007669"/>
    <property type="project" value="UniProtKB-SubCell"/>
</dbReference>
<dbReference type="AlphaFoldDB" id="A0A0N8KRJ3"/>
<feature type="domain" description="Lon proteolytic" evidence="4">
    <location>
        <begin position="111"/>
        <end position="258"/>
    </location>
</feature>
<keyword evidence="3" id="KW-0472">Membrane</keyword>
<evidence type="ECO:0000313" key="6">
    <source>
        <dbReference type="Proteomes" id="UP000050360"/>
    </source>
</evidence>
<keyword evidence="2" id="KW-0175">Coiled coil</keyword>
<dbReference type="GO" id="GO:0005524">
    <property type="term" value="F:ATP binding"/>
    <property type="evidence" value="ECO:0007669"/>
    <property type="project" value="InterPro"/>
</dbReference>
<proteinExistence type="predicted"/>
<dbReference type="Pfam" id="PF05362">
    <property type="entry name" value="Lon_C"/>
    <property type="match status" value="1"/>
</dbReference>
<dbReference type="GO" id="GO:0004176">
    <property type="term" value="F:ATP-dependent peptidase activity"/>
    <property type="evidence" value="ECO:0007669"/>
    <property type="project" value="InterPro"/>
</dbReference>
<reference evidence="5 6" key="1">
    <citation type="submission" date="2015-09" db="EMBL/GenBank/DDBJ databases">
        <title>A metagenomics-based metabolic model of nitrate-dependent anaerobic oxidation of methane by Methanoperedens-like archaea.</title>
        <authorList>
            <person name="Arshad A."/>
            <person name="Speth D.R."/>
            <person name="De Graaf R.M."/>
            <person name="Op Den Camp H.J."/>
            <person name="Jetten M.S."/>
            <person name="Welte C.U."/>
        </authorList>
    </citation>
    <scope>NUCLEOTIDE SEQUENCE [LARGE SCALE GENOMIC DNA]</scope>
</reference>
<evidence type="ECO:0000256" key="2">
    <source>
        <dbReference type="SAM" id="Coils"/>
    </source>
</evidence>
<sequence>MRENNRTYKIIIFILSILLIGSSAFLFISLDEIKQKDAAIASLSVEITSQQQQISQLESNISNLQEDRSRTQALLRNETQTRQRLEEEIINIKMVTKSDYGVLGVDDNNIGKVIPLEVIIKDGDGKLFLDVANILADESMQSSAQTAIRVAREVTRTSLTDKDIQINIKAPAQEGKLSISGGSAGGAITIAAIAAMKGTEPRQDVLMTGTIREDHSIGQIGAPRAKGIAARENGAKLFIVPPGQKGEVGDIGIEVMEVRTIEEAVKYAI</sequence>
<keyword evidence="3" id="KW-0812">Transmembrane</keyword>
<evidence type="ECO:0000256" key="1">
    <source>
        <dbReference type="ARBA" id="ARBA00004127"/>
    </source>
</evidence>
<dbReference type="PANTHER" id="PTHR10046">
    <property type="entry name" value="ATP DEPENDENT LON PROTEASE FAMILY MEMBER"/>
    <property type="match status" value="1"/>
</dbReference>
<organism evidence="5 6">
    <name type="scientific">Candidatus Methanoperedens nitratireducens</name>
    <dbReference type="NCBI Taxonomy" id="1392998"/>
    <lineage>
        <taxon>Archaea</taxon>
        <taxon>Methanobacteriati</taxon>
        <taxon>Methanobacteriota</taxon>
        <taxon>Stenosarchaea group</taxon>
        <taxon>Methanomicrobia</taxon>
        <taxon>Methanosarcinales</taxon>
        <taxon>ANME-2 cluster</taxon>
        <taxon>Candidatus Methanoperedentaceae</taxon>
        <taxon>Candidatus Methanoperedens</taxon>
    </lineage>
</organism>
<dbReference type="InterPro" id="IPR027065">
    <property type="entry name" value="Lon_Prtase"/>
</dbReference>
<dbReference type="Proteomes" id="UP000050360">
    <property type="component" value="Unassembled WGS sequence"/>
</dbReference>
<evidence type="ECO:0000313" key="5">
    <source>
        <dbReference type="EMBL" id="KPQ45098.1"/>
    </source>
</evidence>
<keyword evidence="5" id="KW-0645">Protease</keyword>
<evidence type="ECO:0000256" key="3">
    <source>
        <dbReference type="SAM" id="Phobius"/>
    </source>
</evidence>
<feature type="coiled-coil region" evidence="2">
    <location>
        <begin position="40"/>
        <end position="95"/>
    </location>
</feature>
<dbReference type="GO" id="GO:0004252">
    <property type="term" value="F:serine-type endopeptidase activity"/>
    <property type="evidence" value="ECO:0007669"/>
    <property type="project" value="UniProtKB-EC"/>
</dbReference>
<dbReference type="InterPro" id="IPR020568">
    <property type="entry name" value="Ribosomal_Su5_D2-typ_SF"/>
</dbReference>
<keyword evidence="5" id="KW-0378">Hydrolase</keyword>
<name>A0A0N8KRJ3_9EURY</name>
<dbReference type="InterPro" id="IPR014721">
    <property type="entry name" value="Ribsml_uS5_D2-typ_fold_subgr"/>
</dbReference>
<gene>
    <name evidence="5" type="ORF">MPEBLZ_00320</name>
</gene>
<accession>A0A0N8KRJ3</accession>
<protein>
    <submittedName>
        <fullName evidence="5">ATP-dependent protease La</fullName>
        <ecNumber evidence="5">3.4.21.53</ecNumber>
    </submittedName>
</protein>
<dbReference type="EC" id="3.4.21.53" evidence="5"/>
<dbReference type="InterPro" id="IPR008269">
    <property type="entry name" value="Lon_proteolytic"/>
</dbReference>
<dbReference type="Gene3D" id="3.30.230.10">
    <property type="match status" value="1"/>
</dbReference>
<comment type="subcellular location">
    <subcellularLocation>
        <location evidence="1">Endomembrane system</location>
        <topology evidence="1">Multi-pass membrane protein</topology>
    </subcellularLocation>
</comment>
<dbReference type="GO" id="GO:0006508">
    <property type="term" value="P:proteolysis"/>
    <property type="evidence" value="ECO:0007669"/>
    <property type="project" value="UniProtKB-KW"/>
</dbReference>
<comment type="caution">
    <text evidence="5">The sequence shown here is derived from an EMBL/GenBank/DDBJ whole genome shotgun (WGS) entry which is preliminary data.</text>
</comment>
<evidence type="ECO:0000259" key="4">
    <source>
        <dbReference type="Pfam" id="PF05362"/>
    </source>
</evidence>
<feature type="transmembrane region" description="Helical" evidence="3">
    <location>
        <begin position="12"/>
        <end position="30"/>
    </location>
</feature>
<dbReference type="GO" id="GO:0030163">
    <property type="term" value="P:protein catabolic process"/>
    <property type="evidence" value="ECO:0007669"/>
    <property type="project" value="InterPro"/>
</dbReference>